<comment type="caution">
    <text evidence="1">The sequence shown here is derived from an EMBL/GenBank/DDBJ whole genome shotgun (WGS) entry which is preliminary data.</text>
</comment>
<accession>X1M9A6</accession>
<evidence type="ECO:0000313" key="1">
    <source>
        <dbReference type="EMBL" id="GAI11275.1"/>
    </source>
</evidence>
<dbReference type="EMBL" id="BARV01011714">
    <property type="protein sequence ID" value="GAI11275.1"/>
    <property type="molecule type" value="Genomic_DNA"/>
</dbReference>
<reference evidence="1" key="1">
    <citation type="journal article" date="2014" name="Front. Microbiol.">
        <title>High frequency of phylogenetically diverse reductive dehalogenase-homologous genes in deep subseafloor sedimentary metagenomes.</title>
        <authorList>
            <person name="Kawai M."/>
            <person name="Futagami T."/>
            <person name="Toyoda A."/>
            <person name="Takaki Y."/>
            <person name="Nishi S."/>
            <person name="Hori S."/>
            <person name="Arai W."/>
            <person name="Tsubouchi T."/>
            <person name="Morono Y."/>
            <person name="Uchiyama I."/>
            <person name="Ito T."/>
            <person name="Fujiyama A."/>
            <person name="Inagaki F."/>
            <person name="Takami H."/>
        </authorList>
    </citation>
    <scope>NUCLEOTIDE SEQUENCE</scope>
    <source>
        <strain evidence="1">Expedition CK06-06</strain>
    </source>
</reference>
<dbReference type="AlphaFoldDB" id="X1M9A6"/>
<gene>
    <name evidence="1" type="ORF">S06H3_22067</name>
</gene>
<feature type="non-terminal residue" evidence="1">
    <location>
        <position position="1"/>
    </location>
</feature>
<sequence>RGEWRLGLSDILLNIYIVVNKSINTLQYKSHHELNR</sequence>
<proteinExistence type="predicted"/>
<protein>
    <submittedName>
        <fullName evidence="1">Uncharacterized protein</fullName>
    </submittedName>
</protein>
<name>X1M9A6_9ZZZZ</name>
<organism evidence="1">
    <name type="scientific">marine sediment metagenome</name>
    <dbReference type="NCBI Taxonomy" id="412755"/>
    <lineage>
        <taxon>unclassified sequences</taxon>
        <taxon>metagenomes</taxon>
        <taxon>ecological metagenomes</taxon>
    </lineage>
</organism>